<evidence type="ECO:0000313" key="3">
    <source>
        <dbReference type="EMBL" id="SVA53978.1"/>
    </source>
</evidence>
<dbReference type="Gene3D" id="3.40.50.720">
    <property type="entry name" value="NAD(P)-binding Rossmann-like Domain"/>
    <property type="match status" value="1"/>
</dbReference>
<evidence type="ECO:0000259" key="2">
    <source>
        <dbReference type="Pfam" id="PF22725"/>
    </source>
</evidence>
<dbReference type="AlphaFoldDB" id="A0A381WP50"/>
<dbReference type="SUPFAM" id="SSF51735">
    <property type="entry name" value="NAD(P)-binding Rossmann-fold domains"/>
    <property type="match status" value="1"/>
</dbReference>
<dbReference type="PANTHER" id="PTHR43708:SF3">
    <property type="entry name" value="OXIDOREDUCTASE"/>
    <property type="match status" value="1"/>
</dbReference>
<proteinExistence type="predicted"/>
<dbReference type="SUPFAM" id="SSF55347">
    <property type="entry name" value="Glyceraldehyde-3-phosphate dehydrogenase-like, C-terminal domain"/>
    <property type="match status" value="1"/>
</dbReference>
<reference evidence="3" key="1">
    <citation type="submission" date="2018-05" db="EMBL/GenBank/DDBJ databases">
        <authorList>
            <person name="Lanie J.A."/>
            <person name="Ng W.-L."/>
            <person name="Kazmierczak K.M."/>
            <person name="Andrzejewski T.M."/>
            <person name="Davidsen T.M."/>
            <person name="Wayne K.J."/>
            <person name="Tettelin H."/>
            <person name="Glass J.I."/>
            <person name="Rusch D."/>
            <person name="Podicherti R."/>
            <person name="Tsui H.-C.T."/>
            <person name="Winkler M.E."/>
        </authorList>
    </citation>
    <scope>NUCLEOTIDE SEQUENCE</scope>
</reference>
<feature type="non-terminal residue" evidence="3">
    <location>
        <position position="387"/>
    </location>
</feature>
<accession>A0A381WP50</accession>
<dbReference type="PANTHER" id="PTHR43708">
    <property type="entry name" value="CONSERVED EXPRESSED OXIDOREDUCTASE (EUROFUNG)"/>
    <property type="match status" value="1"/>
</dbReference>
<dbReference type="EMBL" id="UINC01012349">
    <property type="protein sequence ID" value="SVA53978.1"/>
    <property type="molecule type" value="Genomic_DNA"/>
</dbReference>
<dbReference type="InterPro" id="IPR036291">
    <property type="entry name" value="NAD(P)-bd_dom_sf"/>
</dbReference>
<evidence type="ECO:0008006" key="4">
    <source>
        <dbReference type="Google" id="ProtNLM"/>
    </source>
</evidence>
<dbReference type="InterPro" id="IPR051317">
    <property type="entry name" value="Gfo/Idh/MocA_oxidoreduct"/>
</dbReference>
<feature type="domain" description="GFO/IDH/MocA-like oxidoreductase" evidence="2">
    <location>
        <begin position="149"/>
        <end position="280"/>
    </location>
</feature>
<feature type="domain" description="Gfo/Idh/MocA-like oxidoreductase N-terminal" evidence="1">
    <location>
        <begin position="11"/>
        <end position="138"/>
    </location>
</feature>
<dbReference type="GO" id="GO:0000166">
    <property type="term" value="F:nucleotide binding"/>
    <property type="evidence" value="ECO:0007669"/>
    <property type="project" value="InterPro"/>
</dbReference>
<organism evidence="3">
    <name type="scientific">marine metagenome</name>
    <dbReference type="NCBI Taxonomy" id="408172"/>
    <lineage>
        <taxon>unclassified sequences</taxon>
        <taxon>metagenomes</taxon>
        <taxon>ecological metagenomes</taxon>
    </lineage>
</organism>
<dbReference type="Pfam" id="PF01408">
    <property type="entry name" value="GFO_IDH_MocA"/>
    <property type="match status" value="1"/>
</dbReference>
<protein>
    <recommendedName>
        <fullName evidence="4">Gfo/Idh/MocA-like oxidoreductase N-terminal domain-containing protein</fullName>
    </recommendedName>
</protein>
<dbReference type="InterPro" id="IPR000683">
    <property type="entry name" value="Gfo/Idh/MocA-like_OxRdtase_N"/>
</dbReference>
<sequence length="387" mass="42579">MSNRFHNNPPLRYGMVGGGVTSQIGDSHRAALRRDSYFQLVAGAFDIDKERGQQYGKSLGLESDRTYEDYLQMAKAEASREDKIQVVGVMTPNSTHYPIAKTFIEAGVNVILEKPITTNTDNALDLMRLAKEKDVLCASMYGYSGYPMVRQARAMVEAGELGEIRVVQTEFAHGNCATAVEQHSEGAAWRNDPKTSGETFVLGDVGAHALHLATFITRQQVREVAADRQSFVKGRILEDNAHVLLRFEKGAAGYLWASGVALGHRHGLAIRVFGSKAGIEWHQERPNQLFLSPLGQTQRILELDSPELHPPAKRLLRVGAGHPEGYFEAFSNIYSDFAEVLLAKLSGETPDQLSLDFPTLEDGALGVKFIEACVESADNNGCWVNSK</sequence>
<evidence type="ECO:0000259" key="1">
    <source>
        <dbReference type="Pfam" id="PF01408"/>
    </source>
</evidence>
<dbReference type="InterPro" id="IPR055170">
    <property type="entry name" value="GFO_IDH_MocA-like_dom"/>
</dbReference>
<dbReference type="Gene3D" id="3.30.360.10">
    <property type="entry name" value="Dihydrodipicolinate Reductase, domain 2"/>
    <property type="match status" value="1"/>
</dbReference>
<gene>
    <name evidence="3" type="ORF">METZ01_LOCUS106832</name>
</gene>
<name>A0A381WP50_9ZZZZ</name>
<dbReference type="Pfam" id="PF22725">
    <property type="entry name" value="GFO_IDH_MocA_C3"/>
    <property type="match status" value="1"/>
</dbReference>